<dbReference type="Pfam" id="PF04142">
    <property type="entry name" value="Nuc_sug_transp"/>
    <property type="match status" value="1"/>
</dbReference>
<feature type="transmembrane region" description="Helical" evidence="6">
    <location>
        <begin position="170"/>
        <end position="187"/>
    </location>
</feature>
<organism evidence="7 8">
    <name type="scientific">Aspergillus indologenus CBS 114.80</name>
    <dbReference type="NCBI Taxonomy" id="1450541"/>
    <lineage>
        <taxon>Eukaryota</taxon>
        <taxon>Fungi</taxon>
        <taxon>Dikarya</taxon>
        <taxon>Ascomycota</taxon>
        <taxon>Pezizomycotina</taxon>
        <taxon>Eurotiomycetes</taxon>
        <taxon>Eurotiomycetidae</taxon>
        <taxon>Eurotiales</taxon>
        <taxon>Aspergillaceae</taxon>
        <taxon>Aspergillus</taxon>
        <taxon>Aspergillus subgen. Circumdati</taxon>
    </lineage>
</organism>
<dbReference type="EMBL" id="KZ825578">
    <property type="protein sequence ID" value="PYI27073.1"/>
    <property type="molecule type" value="Genomic_DNA"/>
</dbReference>
<dbReference type="InterPro" id="IPR007271">
    <property type="entry name" value="Nuc_sug_transpt"/>
</dbReference>
<evidence type="ECO:0000256" key="5">
    <source>
        <dbReference type="ARBA" id="ARBA00023136"/>
    </source>
</evidence>
<keyword evidence="4 6" id="KW-1133">Transmembrane helix</keyword>
<accession>A0A2V5HZK3</accession>
<dbReference type="PANTHER" id="PTHR13146">
    <property type="match status" value="1"/>
</dbReference>
<keyword evidence="2 6" id="KW-0812">Transmembrane</keyword>
<evidence type="ECO:0000256" key="1">
    <source>
        <dbReference type="ARBA" id="ARBA00004477"/>
    </source>
</evidence>
<sequence>MASKATVPFLVTMMLVTGVCNTILNKYQDMQCVRNCDSPDPKYRHTFEQPVIQTIQMFIGETGSWLVVLFSYLYQRHIAPRLSSNSSPLLAGGYHPVHNDDGLDEEEEDYTIRGPEYLRDSTKPDESPDGRIRLQGWRIFLLAAPACCDIAGTTLMNVGLLFVAASIYQMTRGALVLFVGLFSVIFLHRKLHIYHWAALFVVVLGVALVGLAGALFSQGHDSAPENAAAAITHALREVQTTARTPEAVQTLIGVFLIAAAQIFTASQFVLEEWILEHYAMDPIQVVGWEGIFGFSVTVIGSIIMYLAVGRTEAGRYGYFDAKEGWRQILHNRSIAISSLLIMISIGGFNFFGLSVTHTVSATSRSTIDTCRTLFIWLVSLALGWETFKWLQVAGFALLVYGTFLFNDIIQPPLKACLPRDRRERVILLPEEPIEHI</sequence>
<comment type="subcellular location">
    <subcellularLocation>
        <location evidence="1">Endoplasmic reticulum membrane</location>
        <topology evidence="1">Multi-pass membrane protein</topology>
    </subcellularLocation>
</comment>
<evidence type="ECO:0000256" key="6">
    <source>
        <dbReference type="SAM" id="Phobius"/>
    </source>
</evidence>
<dbReference type="GO" id="GO:0015165">
    <property type="term" value="F:pyrimidine nucleotide-sugar transmembrane transporter activity"/>
    <property type="evidence" value="ECO:0007669"/>
    <property type="project" value="InterPro"/>
</dbReference>
<protein>
    <submittedName>
        <fullName evidence="7">Putative integral membrane protein</fullName>
    </submittedName>
</protein>
<gene>
    <name evidence="7" type="ORF">BP00DRAFT_450569</name>
</gene>
<dbReference type="SUPFAM" id="SSF103481">
    <property type="entry name" value="Multidrug resistance efflux transporter EmrE"/>
    <property type="match status" value="1"/>
</dbReference>
<feature type="transmembrane region" description="Helical" evidence="6">
    <location>
        <begin position="139"/>
        <end position="163"/>
    </location>
</feature>
<feature type="transmembrane region" description="Helical" evidence="6">
    <location>
        <begin position="251"/>
        <end position="270"/>
    </location>
</feature>
<feature type="transmembrane region" description="Helical" evidence="6">
    <location>
        <begin position="290"/>
        <end position="308"/>
    </location>
</feature>
<feature type="transmembrane region" description="Helical" evidence="6">
    <location>
        <begin position="193"/>
        <end position="216"/>
    </location>
</feature>
<dbReference type="PANTHER" id="PTHR13146:SF0">
    <property type="entry name" value="SOLUTE CARRIER FAMILY 35 MEMBER F6"/>
    <property type="match status" value="1"/>
</dbReference>
<evidence type="ECO:0000313" key="7">
    <source>
        <dbReference type="EMBL" id="PYI27073.1"/>
    </source>
</evidence>
<dbReference type="GO" id="GO:0000139">
    <property type="term" value="C:Golgi membrane"/>
    <property type="evidence" value="ECO:0007669"/>
    <property type="project" value="InterPro"/>
</dbReference>
<dbReference type="Proteomes" id="UP000248817">
    <property type="component" value="Unassembled WGS sequence"/>
</dbReference>
<keyword evidence="5 6" id="KW-0472">Membrane</keyword>
<keyword evidence="8" id="KW-1185">Reference proteome</keyword>
<proteinExistence type="predicted"/>
<keyword evidence="3" id="KW-0256">Endoplasmic reticulum</keyword>
<dbReference type="AlphaFoldDB" id="A0A2V5HZK3"/>
<evidence type="ECO:0000256" key="3">
    <source>
        <dbReference type="ARBA" id="ARBA00022824"/>
    </source>
</evidence>
<dbReference type="InterPro" id="IPR037185">
    <property type="entry name" value="EmrE-like"/>
</dbReference>
<name>A0A2V5HZK3_9EURO</name>
<evidence type="ECO:0000256" key="2">
    <source>
        <dbReference type="ARBA" id="ARBA00022692"/>
    </source>
</evidence>
<feature type="transmembrane region" description="Helical" evidence="6">
    <location>
        <begin position="6"/>
        <end position="24"/>
    </location>
</feature>
<evidence type="ECO:0000256" key="4">
    <source>
        <dbReference type="ARBA" id="ARBA00022989"/>
    </source>
</evidence>
<dbReference type="InterPro" id="IPR012404">
    <property type="entry name" value="UCP036436"/>
</dbReference>
<dbReference type="PIRSF" id="PIRSF036436">
    <property type="entry name" value="UCP036436"/>
    <property type="match status" value="1"/>
</dbReference>
<reference evidence="7 8" key="1">
    <citation type="submission" date="2018-02" db="EMBL/GenBank/DDBJ databases">
        <title>The genomes of Aspergillus section Nigri reveals drivers in fungal speciation.</title>
        <authorList>
            <consortium name="DOE Joint Genome Institute"/>
            <person name="Vesth T.C."/>
            <person name="Nybo J."/>
            <person name="Theobald S."/>
            <person name="Brandl J."/>
            <person name="Frisvad J.C."/>
            <person name="Nielsen K.F."/>
            <person name="Lyhne E.K."/>
            <person name="Kogle M.E."/>
            <person name="Kuo A."/>
            <person name="Riley R."/>
            <person name="Clum A."/>
            <person name="Nolan M."/>
            <person name="Lipzen A."/>
            <person name="Salamov A."/>
            <person name="Henrissat B."/>
            <person name="Wiebenga A."/>
            <person name="De vries R.P."/>
            <person name="Grigoriev I.V."/>
            <person name="Mortensen U.H."/>
            <person name="Andersen M.R."/>
            <person name="Baker S.E."/>
        </authorList>
    </citation>
    <scope>NUCLEOTIDE SEQUENCE [LARGE SCALE GENOMIC DNA]</scope>
    <source>
        <strain evidence="7 8">CBS 114.80</strain>
    </source>
</reference>
<evidence type="ECO:0000313" key="8">
    <source>
        <dbReference type="Proteomes" id="UP000248817"/>
    </source>
</evidence>
<feature type="transmembrane region" description="Helical" evidence="6">
    <location>
        <begin position="329"/>
        <end position="351"/>
    </location>
</feature>